<dbReference type="AlphaFoldDB" id="B8IQE1"/>
<dbReference type="KEGG" id="mno:Mnod_5611"/>
<dbReference type="CDD" id="cd06533">
    <property type="entry name" value="Glyco_transf_WecG_TagA"/>
    <property type="match status" value="1"/>
</dbReference>
<dbReference type="EMBL" id="CP001349">
    <property type="protein sequence ID" value="ACL60453.1"/>
    <property type="molecule type" value="Genomic_DNA"/>
</dbReference>
<protein>
    <submittedName>
        <fullName evidence="3">Glycosyl transferase, WecB/TagA/CpsF family</fullName>
        <ecNumber evidence="3">2.4.1.187</ecNumber>
    </submittedName>
</protein>
<sequence length="280" mass="30410">MRAAANESARPWEQERAPVLGVGVSVITLPDAVLALDAFVRAKRPHYVCITGVHGVIECRKDPRLRAIHAEADLVTPDGVPLVWMSRLLGYGPIGRVYGPDLMREVIRLSPALGYRHFFYGGAPGVAEQLRARLCTAVPGLSVVGIHCPPFRALTPEEDEAIVSEINAAQPDIVWVGLSTPKQEAWMAAHRGRITAPVMVGVGAAFDFLAGTKRQAPRWMQRSGLEWLYRLATEPRRLAGRYGKIVPLFLVLAAGQLLARLFAPGRGGPANPPRRLANGS</sequence>
<dbReference type="EC" id="2.4.1.187" evidence="3"/>
<proteinExistence type="predicted"/>
<dbReference type="OrthoDB" id="9771846at2"/>
<dbReference type="Proteomes" id="UP000008207">
    <property type="component" value="Chromosome"/>
</dbReference>
<dbReference type="HOGENOM" id="CLU_063203_2_0_5"/>
<dbReference type="eggNOG" id="COG1922">
    <property type="taxonomic scope" value="Bacteria"/>
</dbReference>
<keyword evidence="4" id="KW-1185">Reference proteome</keyword>
<reference evidence="3 4" key="1">
    <citation type="submission" date="2009-01" db="EMBL/GenBank/DDBJ databases">
        <title>Complete sequence of chromosome of Methylobacterium nodulans ORS 2060.</title>
        <authorList>
            <consortium name="US DOE Joint Genome Institute"/>
            <person name="Lucas S."/>
            <person name="Copeland A."/>
            <person name="Lapidus A."/>
            <person name="Glavina del Rio T."/>
            <person name="Dalin E."/>
            <person name="Tice H."/>
            <person name="Bruce D."/>
            <person name="Goodwin L."/>
            <person name="Pitluck S."/>
            <person name="Sims D."/>
            <person name="Brettin T."/>
            <person name="Detter J.C."/>
            <person name="Han C."/>
            <person name="Larimer F."/>
            <person name="Land M."/>
            <person name="Hauser L."/>
            <person name="Kyrpides N."/>
            <person name="Ivanova N."/>
            <person name="Marx C.J."/>
            <person name="Richardson P."/>
        </authorList>
    </citation>
    <scope>NUCLEOTIDE SEQUENCE [LARGE SCALE GENOMIC DNA]</scope>
    <source>
        <strain evidence="4">LMG 21967 / CNCM I-2342 / ORS 2060</strain>
    </source>
</reference>
<name>B8IQE1_METNO</name>
<keyword evidence="1 3" id="KW-0328">Glycosyltransferase</keyword>
<dbReference type="STRING" id="460265.Mnod_5611"/>
<evidence type="ECO:0000256" key="1">
    <source>
        <dbReference type="ARBA" id="ARBA00022676"/>
    </source>
</evidence>
<evidence type="ECO:0000313" key="3">
    <source>
        <dbReference type="EMBL" id="ACL60453.1"/>
    </source>
</evidence>
<accession>B8IQE1</accession>
<evidence type="ECO:0000313" key="4">
    <source>
        <dbReference type="Proteomes" id="UP000008207"/>
    </source>
</evidence>
<dbReference type="CAZy" id="GT26">
    <property type="family name" value="Glycosyltransferase Family 26"/>
</dbReference>
<dbReference type="PANTHER" id="PTHR34136:SF1">
    <property type="entry name" value="UDP-N-ACETYL-D-MANNOSAMINURONIC ACID TRANSFERASE"/>
    <property type="match status" value="1"/>
</dbReference>
<dbReference type="GO" id="GO:0047244">
    <property type="term" value="F:N-acetylglucosaminyldiphosphoundecaprenol N-acetyl-beta-D-mannosaminyltransferase activity"/>
    <property type="evidence" value="ECO:0007669"/>
    <property type="project" value="UniProtKB-EC"/>
</dbReference>
<dbReference type="Pfam" id="PF03808">
    <property type="entry name" value="Glyco_tran_WecG"/>
    <property type="match status" value="1"/>
</dbReference>
<keyword evidence="2 3" id="KW-0808">Transferase</keyword>
<dbReference type="NCBIfam" id="TIGR00696">
    <property type="entry name" value="wecG_tagA_cpsF"/>
    <property type="match status" value="1"/>
</dbReference>
<dbReference type="PANTHER" id="PTHR34136">
    <property type="match status" value="1"/>
</dbReference>
<dbReference type="InterPro" id="IPR004629">
    <property type="entry name" value="WecG_TagA_CpsF"/>
</dbReference>
<evidence type="ECO:0000256" key="2">
    <source>
        <dbReference type="ARBA" id="ARBA00022679"/>
    </source>
</evidence>
<gene>
    <name evidence="3" type="ordered locus">Mnod_5611</name>
</gene>
<organism evidence="3 4">
    <name type="scientific">Methylobacterium nodulans (strain LMG 21967 / CNCM I-2342 / ORS 2060)</name>
    <dbReference type="NCBI Taxonomy" id="460265"/>
    <lineage>
        <taxon>Bacteria</taxon>
        <taxon>Pseudomonadati</taxon>
        <taxon>Pseudomonadota</taxon>
        <taxon>Alphaproteobacteria</taxon>
        <taxon>Hyphomicrobiales</taxon>
        <taxon>Methylobacteriaceae</taxon>
        <taxon>Methylobacterium</taxon>
    </lineage>
</organism>
<dbReference type="RefSeq" id="WP_015932057.1">
    <property type="nucleotide sequence ID" value="NC_011894.1"/>
</dbReference>